<proteinExistence type="predicted"/>
<dbReference type="Proteomes" id="UP000664122">
    <property type="component" value="Unassembled WGS sequence"/>
</dbReference>
<evidence type="ECO:0000313" key="1">
    <source>
        <dbReference type="EMBL" id="MBO0661111.1"/>
    </source>
</evidence>
<keyword evidence="2" id="KW-1185">Reference proteome</keyword>
<sequence length="210" mass="23385">MMPRSSCCRIRPAVDDDADALFDICLKTADAGADASALFGDPRLPGYIWSVPYLKLAPEFAYVLADGLRTIGYVLAVADTARFEDELEKTWWPQVRRAVADLPPRRPNDAQALERIAAPRRSPQWLLTDYPAHLHINILPIRQSSGWGRKMVNKTLDALSSAHVPGVHVGLHPLNERARSFYSHLGFENVSRDGHILYARRLPGHEGKAG</sequence>
<evidence type="ECO:0000313" key="2">
    <source>
        <dbReference type="Proteomes" id="UP000664122"/>
    </source>
</evidence>
<reference evidence="1" key="1">
    <citation type="submission" date="2021-03" db="EMBL/GenBank/DDBJ databases">
        <title>Whole genome sequence of Jiella sp. CQZ9-1.</title>
        <authorList>
            <person name="Tuo L."/>
        </authorList>
    </citation>
    <scope>NUCLEOTIDE SEQUENCE</scope>
    <source>
        <strain evidence="1">CQZ9-1</strain>
    </source>
</reference>
<protein>
    <submittedName>
        <fullName evidence="1">GNAT family N-acetyltransferase</fullName>
    </submittedName>
</protein>
<dbReference type="Gene3D" id="3.40.630.30">
    <property type="match status" value="1"/>
</dbReference>
<dbReference type="PANTHER" id="PTHR13170:SF16">
    <property type="entry name" value="PROTEIN O-GLCNACASE"/>
    <property type="match status" value="1"/>
</dbReference>
<dbReference type="SUPFAM" id="SSF55729">
    <property type="entry name" value="Acyl-CoA N-acyltransferases (Nat)"/>
    <property type="match status" value="1"/>
</dbReference>
<dbReference type="EMBL" id="JAFMPP010000001">
    <property type="protein sequence ID" value="MBO0661111.1"/>
    <property type="molecule type" value="Genomic_DNA"/>
</dbReference>
<dbReference type="AlphaFoldDB" id="A0A939FUN4"/>
<gene>
    <name evidence="1" type="ORF">J1C48_00855</name>
</gene>
<accession>A0A939FUN4</accession>
<dbReference type="PANTHER" id="PTHR13170">
    <property type="entry name" value="O-GLCNACASE"/>
    <property type="match status" value="1"/>
</dbReference>
<dbReference type="InterPro" id="IPR051822">
    <property type="entry name" value="Glycosyl_Hydrolase_84"/>
</dbReference>
<comment type="caution">
    <text evidence="1">The sequence shown here is derived from an EMBL/GenBank/DDBJ whole genome shotgun (WGS) entry which is preliminary data.</text>
</comment>
<dbReference type="InterPro" id="IPR016181">
    <property type="entry name" value="Acyl_CoA_acyltransferase"/>
</dbReference>
<name>A0A939FUN4_9HYPH</name>
<organism evidence="1 2">
    <name type="scientific">Jiella flava</name>
    <dbReference type="NCBI Taxonomy" id="2816857"/>
    <lineage>
        <taxon>Bacteria</taxon>
        <taxon>Pseudomonadati</taxon>
        <taxon>Pseudomonadota</taxon>
        <taxon>Alphaproteobacteria</taxon>
        <taxon>Hyphomicrobiales</taxon>
        <taxon>Aurantimonadaceae</taxon>
        <taxon>Jiella</taxon>
    </lineage>
</organism>